<feature type="compositionally biased region" description="Polar residues" evidence="1">
    <location>
        <begin position="167"/>
        <end position="177"/>
    </location>
</feature>
<evidence type="ECO:0000313" key="2">
    <source>
        <dbReference type="EMBL" id="GLB43781.1"/>
    </source>
</evidence>
<name>A0A9P3UV47_LYOSH</name>
<evidence type="ECO:0000313" key="3">
    <source>
        <dbReference type="Proteomes" id="UP001063166"/>
    </source>
</evidence>
<protein>
    <submittedName>
        <fullName evidence="2">Uncharacterized protein</fullName>
    </submittedName>
</protein>
<keyword evidence="3" id="KW-1185">Reference proteome</keyword>
<dbReference type="AlphaFoldDB" id="A0A9P3UV47"/>
<dbReference type="OrthoDB" id="10616315at2759"/>
<feature type="region of interest" description="Disordered" evidence="1">
    <location>
        <begin position="25"/>
        <end position="101"/>
    </location>
</feature>
<proteinExistence type="predicted"/>
<gene>
    <name evidence="2" type="ORF">LshimejAT787_1402930</name>
</gene>
<feature type="compositionally biased region" description="Polar residues" evidence="1">
    <location>
        <begin position="144"/>
        <end position="158"/>
    </location>
</feature>
<reference evidence="2" key="1">
    <citation type="submission" date="2022-07" db="EMBL/GenBank/DDBJ databases">
        <title>The genome of Lyophyllum shimeji provides insight into the initial evolution of ectomycorrhizal fungal genome.</title>
        <authorList>
            <person name="Kobayashi Y."/>
            <person name="Shibata T."/>
            <person name="Hirakawa H."/>
            <person name="Shigenobu S."/>
            <person name="Nishiyama T."/>
            <person name="Yamada A."/>
            <person name="Hasebe M."/>
            <person name="Kawaguchi M."/>
        </authorList>
    </citation>
    <scope>NUCLEOTIDE SEQUENCE</scope>
    <source>
        <strain evidence="2">AT787</strain>
    </source>
</reference>
<dbReference type="Proteomes" id="UP001063166">
    <property type="component" value="Unassembled WGS sequence"/>
</dbReference>
<accession>A0A9P3UV47</accession>
<feature type="compositionally biased region" description="Polar residues" evidence="1">
    <location>
        <begin position="261"/>
        <end position="270"/>
    </location>
</feature>
<comment type="caution">
    <text evidence="2">The sequence shown here is derived from an EMBL/GenBank/DDBJ whole genome shotgun (WGS) entry which is preliminary data.</text>
</comment>
<sequence>MPFFQGASGVNIHGGDFKDIAGDHNIYHSSSHNENSGNTTSNITTNSNNDSSVRMGATHNNNTARTHSGPKYSAKVTKGEDQDHYYRQKPASESGYATRDRYHQEELARRKVATALRPTIEQKPAYNAYGIFNQDAREEEYAWQPSNAQPQRSSSGAQSEPLPADPVSQSFSASTSRQQEEAARQKVKAALRMASDRRYYDPYGTCVEEDGNPWFPTAQQEPSLARAQSDPFAAPHTSLPEALSSSPPPPMKSKNPFLNLAESQGGQAPTSHKPLAQ</sequence>
<feature type="region of interest" description="Disordered" evidence="1">
    <location>
        <begin position="141"/>
        <end position="277"/>
    </location>
</feature>
<evidence type="ECO:0000256" key="1">
    <source>
        <dbReference type="SAM" id="MobiDB-lite"/>
    </source>
</evidence>
<dbReference type="EMBL" id="BRPK01000014">
    <property type="protein sequence ID" value="GLB43781.1"/>
    <property type="molecule type" value="Genomic_DNA"/>
</dbReference>
<organism evidence="2 3">
    <name type="scientific">Lyophyllum shimeji</name>
    <name type="common">Hon-shimeji</name>
    <name type="synonym">Tricholoma shimeji</name>
    <dbReference type="NCBI Taxonomy" id="47721"/>
    <lineage>
        <taxon>Eukaryota</taxon>
        <taxon>Fungi</taxon>
        <taxon>Dikarya</taxon>
        <taxon>Basidiomycota</taxon>
        <taxon>Agaricomycotina</taxon>
        <taxon>Agaricomycetes</taxon>
        <taxon>Agaricomycetidae</taxon>
        <taxon>Agaricales</taxon>
        <taxon>Tricholomatineae</taxon>
        <taxon>Lyophyllaceae</taxon>
        <taxon>Lyophyllum</taxon>
    </lineage>
</organism>
<feature type="compositionally biased region" description="Low complexity" evidence="1">
    <location>
        <begin position="33"/>
        <end position="52"/>
    </location>
</feature>
<feature type="compositionally biased region" description="Basic and acidic residues" evidence="1">
    <location>
        <begin position="77"/>
        <end position="86"/>
    </location>
</feature>